<dbReference type="SUPFAM" id="SSF52087">
    <property type="entry name" value="CRAL/TRIO domain"/>
    <property type="match status" value="1"/>
</dbReference>
<proteinExistence type="predicted"/>
<dbReference type="STRING" id="56857.A0A200R6J7"/>
<keyword evidence="2" id="KW-0812">Transmembrane</keyword>
<dbReference type="PANTHER" id="PTHR47041">
    <property type="entry name" value="SEC14 CYTOSOLIC FACTOR FAMILY PROTEIN / PHOSPHOGLYCERIDE TRANSFER FAMILY PROTEIN"/>
    <property type="match status" value="1"/>
</dbReference>
<dbReference type="Proteomes" id="UP000195402">
    <property type="component" value="Unassembled WGS sequence"/>
</dbReference>
<keyword evidence="2" id="KW-0472">Membrane</keyword>
<dbReference type="PANTHER" id="PTHR47041:SF2">
    <property type="entry name" value="SEC14 CYTOSOLIC FACTOR FAMILY PROTEIN _ PHOSPHOGLYCERIDE TRANSFER FAMILY PROTEIN"/>
    <property type="match status" value="1"/>
</dbReference>
<feature type="domain" description="CRAL-TRIO" evidence="3">
    <location>
        <begin position="244"/>
        <end position="392"/>
    </location>
</feature>
<keyword evidence="5" id="KW-1185">Reference proteome</keyword>
<accession>A0A200R6J7</accession>
<evidence type="ECO:0000313" key="5">
    <source>
        <dbReference type="Proteomes" id="UP000195402"/>
    </source>
</evidence>
<sequence length="468" mass="53169">MEDSSRISSSIKKFEVPSSASSKMSSKRSLIACAPKTFKRMPLLNYGGRGREYAGHIAIFLLKVAALEMTRRISRAKCPFVWRSLQALQILCYPPFKWIQRWAPFSGLVMGMQKLSKPMFFLSIATAFSDESESYQENTDEINDSQPPSEPSAGPSTEDTSFCEEVPQSQEPESWLLQLYKELEMQEITLPERINEDELRRFYAAANGSFSCLIPSIKKTIRWRESYKILSAEELEMWSNLVFWHGYDVKLRPCLIVRLGLACSSLASPDRPRFAQAIVSQLEHGVLHLVNIEDPQITVLMDCEGLSPFKFPMQMMRSCSTLMQDHYPNRLGCLFVIRLPPVVRVIAQTFIQVLKPVTRKKLRIEGEMYKNVLSEYLQTVPAYLGGKCTCPKCSTHHNNDSWTRWTEGSNMIDPSGDFTSDESPSVGGNPYFSDVHVSSNCDHVLRTAIIAILMLWIFIGFLAGMYEV</sequence>
<dbReference type="PROSITE" id="PS50191">
    <property type="entry name" value="CRAL_TRIO"/>
    <property type="match status" value="1"/>
</dbReference>
<dbReference type="OMA" id="WNPFRVL"/>
<evidence type="ECO:0000313" key="4">
    <source>
        <dbReference type="EMBL" id="OVA18325.1"/>
    </source>
</evidence>
<dbReference type="OrthoDB" id="1434354at2759"/>
<comment type="caution">
    <text evidence="4">The sequence shown here is derived from an EMBL/GenBank/DDBJ whole genome shotgun (WGS) entry which is preliminary data.</text>
</comment>
<dbReference type="InterPro" id="IPR036865">
    <property type="entry name" value="CRAL-TRIO_dom_sf"/>
</dbReference>
<evidence type="ECO:0000256" key="2">
    <source>
        <dbReference type="SAM" id="Phobius"/>
    </source>
</evidence>
<gene>
    <name evidence="4" type="ORF">BVC80_1835g763</name>
</gene>
<dbReference type="InParanoid" id="A0A200R6J7"/>
<feature type="transmembrane region" description="Helical" evidence="2">
    <location>
        <begin position="444"/>
        <end position="466"/>
    </location>
</feature>
<dbReference type="Gene3D" id="3.40.525.10">
    <property type="entry name" value="CRAL-TRIO lipid binding domain"/>
    <property type="match status" value="1"/>
</dbReference>
<reference evidence="4 5" key="1">
    <citation type="journal article" date="2017" name="Mol. Plant">
        <title>The Genome of Medicinal Plant Macleaya cordata Provides New Insights into Benzylisoquinoline Alkaloids Metabolism.</title>
        <authorList>
            <person name="Liu X."/>
            <person name="Liu Y."/>
            <person name="Huang P."/>
            <person name="Ma Y."/>
            <person name="Qing Z."/>
            <person name="Tang Q."/>
            <person name="Cao H."/>
            <person name="Cheng P."/>
            <person name="Zheng Y."/>
            <person name="Yuan Z."/>
            <person name="Zhou Y."/>
            <person name="Liu J."/>
            <person name="Tang Z."/>
            <person name="Zhuo Y."/>
            <person name="Zhang Y."/>
            <person name="Yu L."/>
            <person name="Huang J."/>
            <person name="Yang P."/>
            <person name="Peng Q."/>
            <person name="Zhang J."/>
            <person name="Jiang W."/>
            <person name="Zhang Z."/>
            <person name="Lin K."/>
            <person name="Ro D.K."/>
            <person name="Chen X."/>
            <person name="Xiong X."/>
            <person name="Shang Y."/>
            <person name="Huang S."/>
            <person name="Zeng J."/>
        </authorList>
    </citation>
    <scope>NUCLEOTIDE SEQUENCE [LARGE SCALE GENOMIC DNA]</scope>
    <source>
        <strain evidence="5">cv. BLH2017</strain>
        <tissue evidence="4">Root</tissue>
    </source>
</reference>
<dbReference type="InterPro" id="IPR001251">
    <property type="entry name" value="CRAL-TRIO_dom"/>
</dbReference>
<evidence type="ECO:0000256" key="1">
    <source>
        <dbReference type="SAM" id="MobiDB-lite"/>
    </source>
</evidence>
<dbReference type="SMART" id="SM00516">
    <property type="entry name" value="SEC14"/>
    <property type="match status" value="1"/>
</dbReference>
<feature type="region of interest" description="Disordered" evidence="1">
    <location>
        <begin position="135"/>
        <end position="170"/>
    </location>
</feature>
<dbReference type="EMBL" id="MVGT01000437">
    <property type="protein sequence ID" value="OVA18325.1"/>
    <property type="molecule type" value="Genomic_DNA"/>
</dbReference>
<organism evidence="4 5">
    <name type="scientific">Macleaya cordata</name>
    <name type="common">Five-seeded plume-poppy</name>
    <name type="synonym">Bocconia cordata</name>
    <dbReference type="NCBI Taxonomy" id="56857"/>
    <lineage>
        <taxon>Eukaryota</taxon>
        <taxon>Viridiplantae</taxon>
        <taxon>Streptophyta</taxon>
        <taxon>Embryophyta</taxon>
        <taxon>Tracheophyta</taxon>
        <taxon>Spermatophyta</taxon>
        <taxon>Magnoliopsida</taxon>
        <taxon>Ranunculales</taxon>
        <taxon>Papaveraceae</taxon>
        <taxon>Papaveroideae</taxon>
        <taxon>Macleaya</taxon>
    </lineage>
</organism>
<dbReference type="FunCoup" id="A0A200R6J7">
    <property type="interactions" value="612"/>
</dbReference>
<keyword evidence="2" id="KW-1133">Transmembrane helix</keyword>
<dbReference type="Pfam" id="PF00650">
    <property type="entry name" value="CRAL_TRIO"/>
    <property type="match status" value="1"/>
</dbReference>
<dbReference type="CDD" id="cd00170">
    <property type="entry name" value="SEC14"/>
    <property type="match status" value="1"/>
</dbReference>
<dbReference type="AlphaFoldDB" id="A0A200R6J7"/>
<name>A0A200R6J7_MACCD</name>
<protein>
    <submittedName>
        <fullName evidence="4">CRAL-TRIO domain</fullName>
    </submittedName>
</protein>
<evidence type="ECO:0000259" key="3">
    <source>
        <dbReference type="PROSITE" id="PS50191"/>
    </source>
</evidence>